<evidence type="ECO:0000256" key="1">
    <source>
        <dbReference type="SAM" id="Phobius"/>
    </source>
</evidence>
<dbReference type="GO" id="GO:0008556">
    <property type="term" value="F:P-type potassium transmembrane transporter activity"/>
    <property type="evidence" value="ECO:0007669"/>
    <property type="project" value="InterPro"/>
</dbReference>
<name>A0A1I1TKU4_9BURK</name>
<keyword evidence="1" id="KW-0472">Membrane</keyword>
<organism evidence="2 3">
    <name type="scientific">Massilia yuzhufengensis</name>
    <dbReference type="NCBI Taxonomy" id="1164594"/>
    <lineage>
        <taxon>Bacteria</taxon>
        <taxon>Pseudomonadati</taxon>
        <taxon>Pseudomonadota</taxon>
        <taxon>Betaproteobacteria</taxon>
        <taxon>Burkholderiales</taxon>
        <taxon>Oxalobacteraceae</taxon>
        <taxon>Telluria group</taxon>
        <taxon>Massilia</taxon>
    </lineage>
</organism>
<reference evidence="3" key="1">
    <citation type="submission" date="2016-10" db="EMBL/GenBank/DDBJ databases">
        <authorList>
            <person name="Varghese N."/>
            <person name="Submissions S."/>
        </authorList>
    </citation>
    <scope>NUCLEOTIDE SEQUENCE [LARGE SCALE GENOMIC DNA]</scope>
    <source>
        <strain evidence="3">CGMCC 1.12041</strain>
    </source>
</reference>
<dbReference type="EMBL" id="FOLD01000029">
    <property type="protein sequence ID" value="SFD59272.1"/>
    <property type="molecule type" value="Genomic_DNA"/>
</dbReference>
<keyword evidence="1" id="KW-1133">Transmembrane helix</keyword>
<dbReference type="AlphaFoldDB" id="A0A1I1TKU4"/>
<keyword evidence="1" id="KW-0812">Transmembrane</keyword>
<accession>A0A1I1TKU4</accession>
<proteinExistence type="predicted"/>
<dbReference type="InterPro" id="IPR011726">
    <property type="entry name" value="KdpF"/>
</dbReference>
<dbReference type="GO" id="GO:0005886">
    <property type="term" value="C:plasma membrane"/>
    <property type="evidence" value="ECO:0007669"/>
    <property type="project" value="InterPro"/>
</dbReference>
<keyword evidence="3" id="KW-1185">Reference proteome</keyword>
<sequence>MNAFYLIGGLVAAGLLAYLLAALFNAEDL</sequence>
<feature type="transmembrane region" description="Helical" evidence="1">
    <location>
        <begin position="6"/>
        <end position="26"/>
    </location>
</feature>
<gene>
    <name evidence="2" type="ORF">SAMN05216204_12945</name>
</gene>
<dbReference type="Proteomes" id="UP000198639">
    <property type="component" value="Unassembled WGS sequence"/>
</dbReference>
<dbReference type="RefSeq" id="WP_091876314.1">
    <property type="nucleotide sequence ID" value="NZ_FOLD01000029.1"/>
</dbReference>
<evidence type="ECO:0000313" key="2">
    <source>
        <dbReference type="EMBL" id="SFD59272.1"/>
    </source>
</evidence>
<evidence type="ECO:0000313" key="3">
    <source>
        <dbReference type="Proteomes" id="UP000198639"/>
    </source>
</evidence>
<dbReference type="Pfam" id="PF09604">
    <property type="entry name" value="Potass_KdpF"/>
    <property type="match status" value="1"/>
</dbReference>
<protein>
    <submittedName>
        <fullName evidence="2">K+-transporting ATPase, KdpF subunit</fullName>
    </submittedName>
</protein>
<dbReference type="NCBIfam" id="TIGR02115">
    <property type="entry name" value="potass_kdpF"/>
    <property type="match status" value="1"/>
</dbReference>